<feature type="region of interest" description="Disordered" evidence="1">
    <location>
        <begin position="118"/>
        <end position="138"/>
    </location>
</feature>
<evidence type="ECO:0000256" key="2">
    <source>
        <dbReference type="SAM" id="Phobius"/>
    </source>
</evidence>
<dbReference type="AlphaFoldDB" id="A0A1Y1IF59"/>
<evidence type="ECO:0000313" key="4">
    <source>
        <dbReference type="Proteomes" id="UP000054558"/>
    </source>
</evidence>
<accession>A0A1Y1IF59</accession>
<protein>
    <submittedName>
        <fullName evidence="3">Uncharacterized protein</fullName>
    </submittedName>
</protein>
<dbReference type="EMBL" id="DF237348">
    <property type="protein sequence ID" value="GAQ88089.1"/>
    <property type="molecule type" value="Genomic_DNA"/>
</dbReference>
<sequence>MAAFVVDGIGIALASLLVLSNGFMFVFLLRVGYKRDRALSVDVSVILNSFDDNHEGRPRKRSGKRVQGRHFEIGVAGGTPDTLKNLNAVSLAAEDAKKVTHIECKTGEGDIIVFQKSTEEAPDRTAGRDLAEHEETNQKHLTAMRSIRRHSAEETHQELPPRPSGGIKIAHSFLSDKMLSIQQGTMMLCTVMDIASILLSVLRSEMRRPRENGGGEPTVHSYPFAYLLTVAAFAVLAQEVVLKVLLGASWLVVLPAIIKNSVNSMCQRNGIVFRKAGDKPKEWREVLWVTSKFDKRRGLWCDHGGLGIQYAHAVLSIEEAYAAGDACLVQLAVATGVYSFVIVAAVAMIITLGSAYFPGAGAVLSAAAAITTAVTASMALICTHLTMLCYHVGKGRRIMREVNGGMSFATGKSIREFQLGPGWGSPEAVRAALLYVLCPMMLMNKVFKPKPGMHLSFLSKWGGHGGQAAAQFMRADIVTRADSSDLMRDARPHMGALCTLVLDGVRRAVAQAATFVWLG</sequence>
<feature type="transmembrane region" description="Helical" evidence="2">
    <location>
        <begin position="363"/>
        <end position="390"/>
    </location>
</feature>
<organism evidence="3 4">
    <name type="scientific">Klebsormidium nitens</name>
    <name type="common">Green alga</name>
    <name type="synonym">Ulothrix nitens</name>
    <dbReference type="NCBI Taxonomy" id="105231"/>
    <lineage>
        <taxon>Eukaryota</taxon>
        <taxon>Viridiplantae</taxon>
        <taxon>Streptophyta</taxon>
        <taxon>Klebsormidiophyceae</taxon>
        <taxon>Klebsormidiales</taxon>
        <taxon>Klebsormidiaceae</taxon>
        <taxon>Klebsormidium</taxon>
    </lineage>
</organism>
<evidence type="ECO:0000313" key="3">
    <source>
        <dbReference type="EMBL" id="GAQ88089.1"/>
    </source>
</evidence>
<keyword evidence="2" id="KW-0472">Membrane</keyword>
<name>A0A1Y1IF59_KLENI</name>
<evidence type="ECO:0000256" key="1">
    <source>
        <dbReference type="SAM" id="MobiDB-lite"/>
    </source>
</evidence>
<reference evidence="3 4" key="1">
    <citation type="journal article" date="2014" name="Nat. Commun.">
        <title>Klebsormidium flaccidum genome reveals primary factors for plant terrestrial adaptation.</title>
        <authorList>
            <person name="Hori K."/>
            <person name="Maruyama F."/>
            <person name="Fujisawa T."/>
            <person name="Togashi T."/>
            <person name="Yamamoto N."/>
            <person name="Seo M."/>
            <person name="Sato S."/>
            <person name="Yamada T."/>
            <person name="Mori H."/>
            <person name="Tajima N."/>
            <person name="Moriyama T."/>
            <person name="Ikeuchi M."/>
            <person name="Watanabe M."/>
            <person name="Wada H."/>
            <person name="Kobayashi K."/>
            <person name="Saito M."/>
            <person name="Masuda T."/>
            <person name="Sasaki-Sekimoto Y."/>
            <person name="Mashiguchi K."/>
            <person name="Awai K."/>
            <person name="Shimojima M."/>
            <person name="Masuda S."/>
            <person name="Iwai M."/>
            <person name="Nobusawa T."/>
            <person name="Narise T."/>
            <person name="Kondo S."/>
            <person name="Saito H."/>
            <person name="Sato R."/>
            <person name="Murakawa M."/>
            <person name="Ihara Y."/>
            <person name="Oshima-Yamada Y."/>
            <person name="Ohtaka K."/>
            <person name="Satoh M."/>
            <person name="Sonobe K."/>
            <person name="Ishii M."/>
            <person name="Ohtani R."/>
            <person name="Kanamori-Sato M."/>
            <person name="Honoki R."/>
            <person name="Miyazaki D."/>
            <person name="Mochizuki H."/>
            <person name="Umetsu J."/>
            <person name="Higashi K."/>
            <person name="Shibata D."/>
            <person name="Kamiya Y."/>
            <person name="Sato N."/>
            <person name="Nakamura Y."/>
            <person name="Tabata S."/>
            <person name="Ida S."/>
            <person name="Kurokawa K."/>
            <person name="Ohta H."/>
        </authorList>
    </citation>
    <scope>NUCLEOTIDE SEQUENCE [LARGE SCALE GENOMIC DNA]</scope>
    <source>
        <strain evidence="3 4">NIES-2285</strain>
    </source>
</reference>
<gene>
    <name evidence="3" type="ORF">KFL_003990060</name>
</gene>
<feature type="transmembrane region" description="Helical" evidence="2">
    <location>
        <begin position="6"/>
        <end position="29"/>
    </location>
</feature>
<keyword evidence="2" id="KW-0812">Transmembrane</keyword>
<dbReference type="Proteomes" id="UP000054558">
    <property type="component" value="Unassembled WGS sequence"/>
</dbReference>
<keyword evidence="2" id="KW-1133">Transmembrane helix</keyword>
<feature type="transmembrane region" description="Helical" evidence="2">
    <location>
        <begin position="337"/>
        <end position="357"/>
    </location>
</feature>
<keyword evidence="4" id="KW-1185">Reference proteome</keyword>
<proteinExistence type="predicted"/>